<name>A0ACC1MQ85_9HYPO</name>
<comment type="caution">
    <text evidence="1">The sequence shown here is derived from an EMBL/GenBank/DDBJ whole genome shotgun (WGS) entry which is preliminary data.</text>
</comment>
<reference evidence="1" key="1">
    <citation type="submission" date="2022-08" db="EMBL/GenBank/DDBJ databases">
        <title>Genome Sequence of Lecanicillium fungicola.</title>
        <authorList>
            <person name="Buettner E."/>
        </authorList>
    </citation>
    <scope>NUCLEOTIDE SEQUENCE</scope>
    <source>
        <strain evidence="1">Babe33</strain>
    </source>
</reference>
<sequence length="707" mass="77787">MLSLCGCSSLRRARKRSILPTGRKETNLTVNLQSSTERRFEALPTLIGISETPGDLNLDDFGIQHVGHSKTKPSGTLEMVKSKLIRHLSYDKDSRNPSPASPSNSEEEIARRAELRRFRAKRIQEELNTENSKPTSIHTSIRSTKYLSPLIDIGRPGQGPRDAIEFSIDSSSYLLAPCPSPAPGNSSSGFRTPGALLKRWSSCPAGMGSLPNELAANVNQIVRPSSASLYTSQPRTKSQQFPSFPPSLKSVQASRTSYGRHGKSSLNEKGPSFGVWLVGQDIRSFNRPARVVNTLRAAKLKSRHHPNSVVGEAETDWGVKAPYPVWSPDGPRRRASVPLNMAERKSSSRNATSRPMSRDRSRQSSLMVPSKFMNRASSASSQQQAIPSTTAGGHDDSSIFQNFGTSGDLSSYVTADDGNLDTEEHSDNDNIAKINRRALRDSLPPKTDHSKRNEGKESSLRGRFTEALKIHKRRTKDNNGVQEKLSTSSLAIDPVSGIDTATGALHPTEVFQRDAAVANKHKCAVLQKGQHEALTTAEQSVNYNTDPLPDSPQRMYTTSRSSDAYQSLQKISQRNMSAPPISGARQQSATYGRPNSFSRSGRSGKAADYTPLVYEHSRHTDYSHESRSTSFPTKLNNMIRTSFVKMVSPHDSTDDLTTTNREPARSQIPILHPLEIDTTQTSPSLGEIDLFLPERDTRSLKTRTPTT</sequence>
<keyword evidence="2" id="KW-1185">Reference proteome</keyword>
<protein>
    <submittedName>
        <fullName evidence="1">Uncharacterized protein</fullName>
    </submittedName>
</protein>
<proteinExistence type="predicted"/>
<accession>A0ACC1MQ85</accession>
<gene>
    <name evidence="1" type="ORF">NQ176_g8983</name>
</gene>
<dbReference type="EMBL" id="JANJQO010001889">
    <property type="protein sequence ID" value="KAJ2968837.1"/>
    <property type="molecule type" value="Genomic_DNA"/>
</dbReference>
<evidence type="ECO:0000313" key="1">
    <source>
        <dbReference type="EMBL" id="KAJ2968837.1"/>
    </source>
</evidence>
<dbReference type="Proteomes" id="UP001143910">
    <property type="component" value="Unassembled WGS sequence"/>
</dbReference>
<evidence type="ECO:0000313" key="2">
    <source>
        <dbReference type="Proteomes" id="UP001143910"/>
    </source>
</evidence>
<organism evidence="1 2">
    <name type="scientific">Zarea fungicola</name>
    <dbReference type="NCBI Taxonomy" id="93591"/>
    <lineage>
        <taxon>Eukaryota</taxon>
        <taxon>Fungi</taxon>
        <taxon>Dikarya</taxon>
        <taxon>Ascomycota</taxon>
        <taxon>Pezizomycotina</taxon>
        <taxon>Sordariomycetes</taxon>
        <taxon>Hypocreomycetidae</taxon>
        <taxon>Hypocreales</taxon>
        <taxon>Cordycipitaceae</taxon>
        <taxon>Zarea</taxon>
    </lineage>
</organism>